<dbReference type="AlphaFoldDB" id="A0A9Q1E9B1"/>
<protein>
    <submittedName>
        <fullName evidence="2">Uncharacterized protein</fullName>
    </submittedName>
</protein>
<feature type="region of interest" description="Disordered" evidence="1">
    <location>
        <begin position="113"/>
        <end position="148"/>
    </location>
</feature>
<proteinExistence type="predicted"/>
<evidence type="ECO:0000313" key="3">
    <source>
        <dbReference type="Proteomes" id="UP001152622"/>
    </source>
</evidence>
<reference evidence="2" key="1">
    <citation type="journal article" date="2023" name="Science">
        <title>Genome structures resolve the early diversification of teleost fishes.</title>
        <authorList>
            <person name="Parey E."/>
            <person name="Louis A."/>
            <person name="Montfort J."/>
            <person name="Bouchez O."/>
            <person name="Roques C."/>
            <person name="Iampietro C."/>
            <person name="Lluch J."/>
            <person name="Castinel A."/>
            <person name="Donnadieu C."/>
            <person name="Desvignes T."/>
            <person name="Floi Bucao C."/>
            <person name="Jouanno E."/>
            <person name="Wen M."/>
            <person name="Mejri S."/>
            <person name="Dirks R."/>
            <person name="Jansen H."/>
            <person name="Henkel C."/>
            <person name="Chen W.J."/>
            <person name="Zahm M."/>
            <person name="Cabau C."/>
            <person name="Klopp C."/>
            <person name="Thompson A.W."/>
            <person name="Robinson-Rechavi M."/>
            <person name="Braasch I."/>
            <person name="Lecointre G."/>
            <person name="Bobe J."/>
            <person name="Postlethwait J.H."/>
            <person name="Berthelot C."/>
            <person name="Roest Crollius H."/>
            <person name="Guiguen Y."/>
        </authorList>
    </citation>
    <scope>NUCLEOTIDE SEQUENCE</scope>
    <source>
        <strain evidence="2">WJC10195</strain>
    </source>
</reference>
<dbReference type="Proteomes" id="UP001152622">
    <property type="component" value="Chromosome 21"/>
</dbReference>
<accession>A0A9Q1E9B1</accession>
<name>A0A9Q1E9B1_SYNKA</name>
<comment type="caution">
    <text evidence="2">The sequence shown here is derived from an EMBL/GenBank/DDBJ whole genome shotgun (WGS) entry which is preliminary data.</text>
</comment>
<gene>
    <name evidence="2" type="ORF">SKAU_G00402630</name>
</gene>
<evidence type="ECO:0000313" key="2">
    <source>
        <dbReference type="EMBL" id="KAJ8334624.1"/>
    </source>
</evidence>
<keyword evidence="3" id="KW-1185">Reference proteome</keyword>
<sequence>MTRQSTPVAPDTPSKRLGFVPQRNRYGAARFGSGSGGRQSPSIVFIPARRAPRVTRARRIGHGQVVRGLLSEEQGMLRSCDRCAVGLMLSPGEIKEAGDGRRIDGFDYSQSHLRDDRCSHARRRGLISGKPSRASDSIPSGGIASQKT</sequence>
<dbReference type="EMBL" id="JAINUF010000021">
    <property type="protein sequence ID" value="KAJ8334624.1"/>
    <property type="molecule type" value="Genomic_DNA"/>
</dbReference>
<evidence type="ECO:0000256" key="1">
    <source>
        <dbReference type="SAM" id="MobiDB-lite"/>
    </source>
</evidence>
<organism evidence="2 3">
    <name type="scientific">Synaphobranchus kaupii</name>
    <name type="common">Kaup's arrowtooth eel</name>
    <dbReference type="NCBI Taxonomy" id="118154"/>
    <lineage>
        <taxon>Eukaryota</taxon>
        <taxon>Metazoa</taxon>
        <taxon>Chordata</taxon>
        <taxon>Craniata</taxon>
        <taxon>Vertebrata</taxon>
        <taxon>Euteleostomi</taxon>
        <taxon>Actinopterygii</taxon>
        <taxon>Neopterygii</taxon>
        <taxon>Teleostei</taxon>
        <taxon>Anguilliformes</taxon>
        <taxon>Synaphobranchidae</taxon>
        <taxon>Synaphobranchus</taxon>
    </lineage>
</organism>
<feature type="compositionally biased region" description="Polar residues" evidence="1">
    <location>
        <begin position="134"/>
        <end position="148"/>
    </location>
</feature>